<protein>
    <submittedName>
        <fullName evidence="2">Uncharacterized protein</fullName>
    </submittedName>
</protein>
<feature type="region of interest" description="Disordered" evidence="1">
    <location>
        <begin position="74"/>
        <end position="110"/>
    </location>
</feature>
<keyword evidence="3" id="KW-1185">Reference proteome</keyword>
<comment type="caution">
    <text evidence="2">The sequence shown here is derived from an EMBL/GenBank/DDBJ whole genome shotgun (WGS) entry which is preliminary data.</text>
</comment>
<proteinExistence type="predicted"/>
<evidence type="ECO:0000313" key="2">
    <source>
        <dbReference type="EMBL" id="KAF8795301.1"/>
    </source>
</evidence>
<dbReference type="AlphaFoldDB" id="A0A8T0FW47"/>
<evidence type="ECO:0000313" key="3">
    <source>
        <dbReference type="Proteomes" id="UP000807504"/>
    </source>
</evidence>
<gene>
    <name evidence="2" type="ORF">HNY73_003168</name>
</gene>
<sequence>MADGRLSFEVRKQETPLLLGRFLNDRLQSVPISPSPETLHSSKIYFFFIRWNKRMNRSSMGRTEIVFTRGAFGNRSFATSPPTGDSGKKLPETPDKIWDSAKTGKIRSKH</sequence>
<reference evidence="2" key="1">
    <citation type="journal article" date="2020" name="bioRxiv">
        <title>Chromosome-level reference genome of the European wasp spider Argiope bruennichi: a resource for studies on range expansion and evolutionary adaptation.</title>
        <authorList>
            <person name="Sheffer M.M."/>
            <person name="Hoppe A."/>
            <person name="Krehenwinkel H."/>
            <person name="Uhl G."/>
            <person name="Kuss A.W."/>
            <person name="Jensen L."/>
            <person name="Jensen C."/>
            <person name="Gillespie R.G."/>
            <person name="Hoff K.J."/>
            <person name="Prost S."/>
        </authorList>
    </citation>
    <scope>NUCLEOTIDE SEQUENCE</scope>
</reference>
<organism evidence="2 3">
    <name type="scientific">Argiope bruennichi</name>
    <name type="common">Wasp spider</name>
    <name type="synonym">Aranea bruennichi</name>
    <dbReference type="NCBI Taxonomy" id="94029"/>
    <lineage>
        <taxon>Eukaryota</taxon>
        <taxon>Metazoa</taxon>
        <taxon>Ecdysozoa</taxon>
        <taxon>Arthropoda</taxon>
        <taxon>Chelicerata</taxon>
        <taxon>Arachnida</taxon>
        <taxon>Araneae</taxon>
        <taxon>Araneomorphae</taxon>
        <taxon>Entelegynae</taxon>
        <taxon>Araneoidea</taxon>
        <taxon>Araneidae</taxon>
        <taxon>Argiope</taxon>
    </lineage>
</organism>
<evidence type="ECO:0000256" key="1">
    <source>
        <dbReference type="SAM" id="MobiDB-lite"/>
    </source>
</evidence>
<dbReference type="EMBL" id="JABXBU010000002">
    <property type="protein sequence ID" value="KAF8795301.1"/>
    <property type="molecule type" value="Genomic_DNA"/>
</dbReference>
<name>A0A8T0FW47_ARGBR</name>
<dbReference type="Proteomes" id="UP000807504">
    <property type="component" value="Unassembled WGS sequence"/>
</dbReference>
<accession>A0A8T0FW47</accession>
<feature type="compositionally biased region" description="Basic and acidic residues" evidence="1">
    <location>
        <begin position="86"/>
        <end position="99"/>
    </location>
</feature>
<reference evidence="2" key="2">
    <citation type="submission" date="2020-06" db="EMBL/GenBank/DDBJ databases">
        <authorList>
            <person name="Sheffer M."/>
        </authorList>
    </citation>
    <scope>NUCLEOTIDE SEQUENCE</scope>
</reference>